<dbReference type="SUPFAM" id="SSF54695">
    <property type="entry name" value="POZ domain"/>
    <property type="match status" value="1"/>
</dbReference>
<organism evidence="2 3">
    <name type="scientific">Cylicocyclus nassatus</name>
    <name type="common">Nematode worm</name>
    <dbReference type="NCBI Taxonomy" id="53992"/>
    <lineage>
        <taxon>Eukaryota</taxon>
        <taxon>Metazoa</taxon>
        <taxon>Ecdysozoa</taxon>
        <taxon>Nematoda</taxon>
        <taxon>Chromadorea</taxon>
        <taxon>Rhabditida</taxon>
        <taxon>Rhabditina</taxon>
        <taxon>Rhabditomorpha</taxon>
        <taxon>Strongyloidea</taxon>
        <taxon>Strongylidae</taxon>
        <taxon>Cylicocyclus</taxon>
    </lineage>
</organism>
<keyword evidence="3" id="KW-1185">Reference proteome</keyword>
<reference evidence="2" key="1">
    <citation type="submission" date="2023-07" db="EMBL/GenBank/DDBJ databases">
        <authorList>
            <consortium name="CYATHOMIX"/>
        </authorList>
    </citation>
    <scope>NUCLEOTIDE SEQUENCE</scope>
    <source>
        <strain evidence="2">N/A</strain>
    </source>
</reference>
<dbReference type="PANTHER" id="PTHR11145:SF8">
    <property type="entry name" value="RE57120P"/>
    <property type="match status" value="1"/>
</dbReference>
<sequence>MATLDNEADGWVRNGKAIRATPACDNVDVNVVSMPVVLNVGGKKFYTSLETLRKNPGPRDRSMLAEMNFVDGEEVFIDRDPTHFIYILNYLRDGMVSVSGSGGIRAQIKREAQFYGLESLVQHIECQSQHTIVETLPREVFENLTPGPYFAIPIPRNHH</sequence>
<proteinExistence type="predicted"/>
<accession>A0AA36DTJ4</accession>
<comment type="caution">
    <text evidence="2">The sequence shown here is derived from an EMBL/GenBank/DDBJ whole genome shotgun (WGS) entry which is preliminary data.</text>
</comment>
<evidence type="ECO:0000313" key="3">
    <source>
        <dbReference type="Proteomes" id="UP001176961"/>
    </source>
</evidence>
<name>A0AA36DTJ4_CYLNA</name>
<dbReference type="InterPro" id="IPR045068">
    <property type="entry name" value="BACURD1-3"/>
</dbReference>
<dbReference type="EMBL" id="CATQJL010000112">
    <property type="protein sequence ID" value="CAJ0593563.1"/>
    <property type="molecule type" value="Genomic_DNA"/>
</dbReference>
<dbReference type="SMART" id="SM00225">
    <property type="entry name" value="BTB"/>
    <property type="match status" value="1"/>
</dbReference>
<dbReference type="Pfam" id="PF02214">
    <property type="entry name" value="BTB_2"/>
    <property type="match status" value="1"/>
</dbReference>
<protein>
    <recommendedName>
        <fullName evidence="1">BTB domain-containing protein</fullName>
    </recommendedName>
</protein>
<dbReference type="AlphaFoldDB" id="A0AA36DTJ4"/>
<dbReference type="Gene3D" id="3.30.710.10">
    <property type="entry name" value="Potassium Channel Kv1.1, Chain A"/>
    <property type="match status" value="1"/>
</dbReference>
<dbReference type="InterPro" id="IPR011333">
    <property type="entry name" value="SKP1/BTB/POZ_sf"/>
</dbReference>
<dbReference type="GO" id="GO:0051260">
    <property type="term" value="P:protein homooligomerization"/>
    <property type="evidence" value="ECO:0007669"/>
    <property type="project" value="InterPro"/>
</dbReference>
<dbReference type="InterPro" id="IPR000210">
    <property type="entry name" value="BTB/POZ_dom"/>
</dbReference>
<evidence type="ECO:0000259" key="1">
    <source>
        <dbReference type="SMART" id="SM00225"/>
    </source>
</evidence>
<feature type="domain" description="BTB" evidence="1">
    <location>
        <begin position="36"/>
        <end position="132"/>
    </location>
</feature>
<dbReference type="InterPro" id="IPR003131">
    <property type="entry name" value="T1-type_BTB"/>
</dbReference>
<gene>
    <name evidence="2" type="ORF">CYNAS_LOCUS5546</name>
</gene>
<dbReference type="PANTHER" id="PTHR11145">
    <property type="entry name" value="BTB/POZ DOMAIN-CONTAINING ADAPTER FOR CUL3-MEDIATED RHOA DEGRADATION PROTEIN FAMILY MEMBER"/>
    <property type="match status" value="1"/>
</dbReference>
<dbReference type="Proteomes" id="UP001176961">
    <property type="component" value="Unassembled WGS sequence"/>
</dbReference>
<evidence type="ECO:0000313" key="2">
    <source>
        <dbReference type="EMBL" id="CAJ0593563.1"/>
    </source>
</evidence>